<gene>
    <name evidence="1" type="ORF">GCM10009560_04510</name>
</gene>
<evidence type="ECO:0000313" key="1">
    <source>
        <dbReference type="EMBL" id="GAA0913011.1"/>
    </source>
</evidence>
<evidence type="ECO:0000313" key="2">
    <source>
        <dbReference type="Proteomes" id="UP001501578"/>
    </source>
</evidence>
<dbReference type="SMART" id="SM00855">
    <property type="entry name" value="PGAM"/>
    <property type="match status" value="1"/>
</dbReference>
<dbReference type="Pfam" id="PF00300">
    <property type="entry name" value="His_Phos_1"/>
    <property type="match status" value="1"/>
</dbReference>
<name>A0ABP3Z538_9ACTN</name>
<dbReference type="InterPro" id="IPR029033">
    <property type="entry name" value="His_PPase_superfam"/>
</dbReference>
<dbReference type="CDD" id="cd07067">
    <property type="entry name" value="HP_PGM_like"/>
    <property type="match status" value="1"/>
</dbReference>
<dbReference type="InterPro" id="IPR050275">
    <property type="entry name" value="PGM_Phosphatase"/>
</dbReference>
<dbReference type="RefSeq" id="WP_343947944.1">
    <property type="nucleotide sequence ID" value="NZ_BAAAHQ010000001.1"/>
</dbReference>
<accession>A0ABP3Z538</accession>
<organism evidence="1 2">
    <name type="scientific">Nonomuraea longicatena</name>
    <dbReference type="NCBI Taxonomy" id="83682"/>
    <lineage>
        <taxon>Bacteria</taxon>
        <taxon>Bacillati</taxon>
        <taxon>Actinomycetota</taxon>
        <taxon>Actinomycetes</taxon>
        <taxon>Streptosporangiales</taxon>
        <taxon>Streptosporangiaceae</taxon>
        <taxon>Nonomuraea</taxon>
    </lineage>
</organism>
<dbReference type="PANTHER" id="PTHR48100">
    <property type="entry name" value="BROAD-SPECIFICITY PHOSPHATASE YOR283W-RELATED"/>
    <property type="match status" value="1"/>
</dbReference>
<reference evidence="2" key="1">
    <citation type="journal article" date="2019" name="Int. J. Syst. Evol. Microbiol.">
        <title>The Global Catalogue of Microorganisms (GCM) 10K type strain sequencing project: providing services to taxonomists for standard genome sequencing and annotation.</title>
        <authorList>
            <consortium name="The Broad Institute Genomics Platform"/>
            <consortium name="The Broad Institute Genome Sequencing Center for Infectious Disease"/>
            <person name="Wu L."/>
            <person name="Ma J."/>
        </authorList>
    </citation>
    <scope>NUCLEOTIDE SEQUENCE [LARGE SCALE GENOMIC DNA]</scope>
    <source>
        <strain evidence="2">JCM 11136</strain>
    </source>
</reference>
<keyword evidence="2" id="KW-1185">Reference proteome</keyword>
<protein>
    <submittedName>
        <fullName evidence="1">Histidine phosphatase family protein</fullName>
    </submittedName>
</protein>
<comment type="caution">
    <text evidence="1">The sequence shown here is derived from an EMBL/GenBank/DDBJ whole genome shotgun (WGS) entry which is preliminary data.</text>
</comment>
<proteinExistence type="predicted"/>
<dbReference type="Proteomes" id="UP001501578">
    <property type="component" value="Unassembled WGS sequence"/>
</dbReference>
<dbReference type="SUPFAM" id="SSF53254">
    <property type="entry name" value="Phosphoglycerate mutase-like"/>
    <property type="match status" value="1"/>
</dbReference>
<dbReference type="Gene3D" id="3.40.50.1240">
    <property type="entry name" value="Phosphoglycerate mutase-like"/>
    <property type="match status" value="1"/>
</dbReference>
<dbReference type="EMBL" id="BAAAHQ010000001">
    <property type="protein sequence ID" value="GAA0913011.1"/>
    <property type="molecule type" value="Genomic_DNA"/>
</dbReference>
<dbReference type="PANTHER" id="PTHR48100:SF1">
    <property type="entry name" value="HISTIDINE PHOSPHATASE FAMILY PROTEIN-RELATED"/>
    <property type="match status" value="1"/>
</dbReference>
<dbReference type="InterPro" id="IPR013078">
    <property type="entry name" value="His_Pase_superF_clade-1"/>
</dbReference>
<sequence>MTGPARIYAVRHGQSEKNLAYQQAGAEPLVYPRGDDEFTLTGRGRQQASDLGRYLAGLPGSEAPELVWCSPYLRALDTWAHALRAWGVEPPPVTVDPRLRDREMGVLSDHNAAAAARWFPEEAQRARRDGEYGFRPSGGESFGDVVDRLRRFMADLAGHADGRRVLIVAHDAIVLLLRHVLAGTPDAHLAAIHAHAPVHNASVSTWHRVNGRLEVHRFNDTAHLTATPT</sequence>